<name>A0AAV7P8V6_PLEWA</name>
<organism evidence="1 2">
    <name type="scientific">Pleurodeles waltl</name>
    <name type="common">Iberian ribbed newt</name>
    <dbReference type="NCBI Taxonomy" id="8319"/>
    <lineage>
        <taxon>Eukaryota</taxon>
        <taxon>Metazoa</taxon>
        <taxon>Chordata</taxon>
        <taxon>Craniata</taxon>
        <taxon>Vertebrata</taxon>
        <taxon>Euteleostomi</taxon>
        <taxon>Amphibia</taxon>
        <taxon>Batrachia</taxon>
        <taxon>Caudata</taxon>
        <taxon>Salamandroidea</taxon>
        <taxon>Salamandridae</taxon>
        <taxon>Pleurodelinae</taxon>
        <taxon>Pleurodeles</taxon>
    </lineage>
</organism>
<evidence type="ECO:0000313" key="1">
    <source>
        <dbReference type="EMBL" id="KAJ1123274.1"/>
    </source>
</evidence>
<gene>
    <name evidence="1" type="ORF">NDU88_001747</name>
</gene>
<keyword evidence="2" id="KW-1185">Reference proteome</keyword>
<accession>A0AAV7P8V6</accession>
<reference evidence="1" key="1">
    <citation type="journal article" date="2022" name="bioRxiv">
        <title>Sequencing and chromosome-scale assembly of the giantPleurodeles waltlgenome.</title>
        <authorList>
            <person name="Brown T."/>
            <person name="Elewa A."/>
            <person name="Iarovenko S."/>
            <person name="Subramanian E."/>
            <person name="Araus A.J."/>
            <person name="Petzold A."/>
            <person name="Susuki M."/>
            <person name="Suzuki K.-i.T."/>
            <person name="Hayashi T."/>
            <person name="Toyoda A."/>
            <person name="Oliveira C."/>
            <person name="Osipova E."/>
            <person name="Leigh N.D."/>
            <person name="Simon A."/>
            <person name="Yun M.H."/>
        </authorList>
    </citation>
    <scope>NUCLEOTIDE SEQUENCE</scope>
    <source>
        <strain evidence="1">20211129_DDA</strain>
        <tissue evidence="1">Liver</tissue>
    </source>
</reference>
<evidence type="ECO:0000313" key="2">
    <source>
        <dbReference type="Proteomes" id="UP001066276"/>
    </source>
</evidence>
<comment type="caution">
    <text evidence="1">The sequence shown here is derived from an EMBL/GenBank/DDBJ whole genome shotgun (WGS) entry which is preliminary data.</text>
</comment>
<dbReference type="AlphaFoldDB" id="A0AAV7P8V6"/>
<protein>
    <submittedName>
        <fullName evidence="1">Uncharacterized protein</fullName>
    </submittedName>
</protein>
<sequence length="164" mass="18275">MPTQSDKGTQAGKSQLDKAVPMLSNPAFQESMAYSLDNLFPSSSSVSNISSVVQDSRKREFAPNLRSVPFPIFLTKDHSSSKSTELNRNKFKKASKMIKLRGKKAGGKRNRQITKKMARKVKFEERKYVGSPDVQDRVPTMENSKNGIAEALSVSQQVPDMDSF</sequence>
<dbReference type="Proteomes" id="UP001066276">
    <property type="component" value="Chromosome 7"/>
</dbReference>
<proteinExistence type="predicted"/>
<dbReference type="EMBL" id="JANPWB010000011">
    <property type="protein sequence ID" value="KAJ1123274.1"/>
    <property type="molecule type" value="Genomic_DNA"/>
</dbReference>